<keyword evidence="1" id="KW-0001">2Fe-2S</keyword>
<dbReference type="InterPro" id="IPR001709">
    <property type="entry name" value="Flavoprot_Pyr_Nucl_cyt_Rdtase"/>
</dbReference>
<dbReference type="GO" id="GO:0006221">
    <property type="term" value="P:pyrimidine nucleotide biosynthetic process"/>
    <property type="evidence" value="ECO:0007669"/>
    <property type="project" value="InterPro"/>
</dbReference>
<organism evidence="3 4">
    <name type="scientific">Methylocystis echinoides</name>
    <dbReference type="NCBI Taxonomy" id="29468"/>
    <lineage>
        <taxon>Bacteria</taxon>
        <taxon>Pseudomonadati</taxon>
        <taxon>Pseudomonadota</taxon>
        <taxon>Alphaproteobacteria</taxon>
        <taxon>Hyphomicrobiales</taxon>
        <taxon>Methylocystaceae</taxon>
        <taxon>Methylocystis</taxon>
    </lineage>
</organism>
<evidence type="ECO:0000313" key="3">
    <source>
        <dbReference type="EMBL" id="GLI92028.1"/>
    </source>
</evidence>
<dbReference type="SUPFAM" id="SSF52343">
    <property type="entry name" value="Ferredoxin reductase-like, C-terminal NADP-linked domain"/>
    <property type="match status" value="1"/>
</dbReference>
<keyword evidence="1" id="KW-0479">Metal-binding</keyword>
<dbReference type="PROSITE" id="PS51384">
    <property type="entry name" value="FAD_FR"/>
    <property type="match status" value="1"/>
</dbReference>
<dbReference type="PRINTS" id="PR00371">
    <property type="entry name" value="FPNCR"/>
</dbReference>
<gene>
    <name evidence="3" type="primary">hydG-2</name>
    <name evidence="3" type="ORF">LMG27198_10200</name>
</gene>
<feature type="binding site" evidence="1">
    <location>
        <position position="266"/>
    </location>
    <ligand>
        <name>[2Fe-2S] cluster</name>
        <dbReference type="ChEBI" id="CHEBI:190135"/>
    </ligand>
</feature>
<dbReference type="PIRSF" id="PIRSF006816">
    <property type="entry name" value="Cyc3_hyd_g"/>
    <property type="match status" value="1"/>
</dbReference>
<dbReference type="InterPro" id="IPR050353">
    <property type="entry name" value="PyrK_electron_transfer"/>
</dbReference>
<dbReference type="InterPro" id="IPR019480">
    <property type="entry name" value="Dihydroorotate_DH_Fe-S-bd"/>
</dbReference>
<dbReference type="GO" id="GO:0046872">
    <property type="term" value="F:metal ion binding"/>
    <property type="evidence" value="ECO:0007669"/>
    <property type="project" value="UniProtKB-KW"/>
</dbReference>
<accession>A0A9W6GSC6</accession>
<sequence>MPLTPMSDAPRAPVAQPMVPRIAHVRRRRHDAPDAWTLELDMADGAHVDYAPGQFNMLTAFGVGEAAISMSGDPATGPLIHTIRAVGPVSRALTELKPGEPIGVRGPFGVGWPMAAAEGKDVVLVAGGLGMAPLRPALYRLLGERSRYGKVTLLFGSRRPEDIVFRHEVENWRGRFDIDVDVTVDHAGADWRGHVGIVTTLIARLDLDPAKTIAMVCGPEVMMRFVSMALCDRGIAEESVWLSMERNMKCAIGHCGHCQLGPTFICRDGPVFTYRRLKPLLGVKEL</sequence>
<dbReference type="CDD" id="cd06221">
    <property type="entry name" value="sulfite_reductase_like"/>
    <property type="match status" value="1"/>
</dbReference>
<dbReference type="PANTHER" id="PTHR43513:SF1">
    <property type="entry name" value="ANAEROBIC SULFITE REDUCTASE SUBUNIT B"/>
    <property type="match status" value="1"/>
</dbReference>
<dbReference type="EMBL" id="BSEC01000001">
    <property type="protein sequence ID" value="GLI92028.1"/>
    <property type="molecule type" value="Genomic_DNA"/>
</dbReference>
<dbReference type="GO" id="GO:0050660">
    <property type="term" value="F:flavin adenine dinucleotide binding"/>
    <property type="evidence" value="ECO:0007669"/>
    <property type="project" value="InterPro"/>
</dbReference>
<dbReference type="InterPro" id="IPR017938">
    <property type="entry name" value="Riboflavin_synthase-like_b-brl"/>
</dbReference>
<reference evidence="3" key="1">
    <citation type="journal article" date="2023" name="Int. J. Syst. Evol. Microbiol.">
        <title>Methylocystis iwaonis sp. nov., a type II methane-oxidizing bacterium from surface soil of a rice paddy field in Japan, and emended description of the genus Methylocystis (ex Whittenbury et al. 1970) Bowman et al. 1993.</title>
        <authorList>
            <person name="Kaise H."/>
            <person name="Sawadogo J.B."/>
            <person name="Alam M.S."/>
            <person name="Ueno C."/>
            <person name="Dianou D."/>
            <person name="Shinjo R."/>
            <person name="Asakawa S."/>
        </authorList>
    </citation>
    <scope>NUCLEOTIDE SEQUENCE</scope>
    <source>
        <strain evidence="3">LMG27198</strain>
    </source>
</reference>
<evidence type="ECO:0000259" key="2">
    <source>
        <dbReference type="PROSITE" id="PS51384"/>
    </source>
</evidence>
<dbReference type="Proteomes" id="UP001144323">
    <property type="component" value="Unassembled WGS sequence"/>
</dbReference>
<name>A0A9W6GSC6_9HYPH</name>
<comment type="cofactor">
    <cofactor evidence="1">
        <name>[2Fe-2S] cluster</name>
        <dbReference type="ChEBI" id="CHEBI:190135"/>
    </cofactor>
    <text evidence="1">Binds 1 [2Fe-2S] cluster per subunit.</text>
</comment>
<feature type="binding site" evidence="1">
    <location>
        <position position="258"/>
    </location>
    <ligand>
        <name>[2Fe-2S] cluster</name>
        <dbReference type="ChEBI" id="CHEBI:190135"/>
    </ligand>
</feature>
<keyword evidence="1" id="KW-0408">Iron</keyword>
<feature type="binding site" evidence="1">
    <location>
        <position position="255"/>
    </location>
    <ligand>
        <name>[2Fe-2S] cluster</name>
        <dbReference type="ChEBI" id="CHEBI:190135"/>
    </ligand>
</feature>
<keyword evidence="1" id="KW-0411">Iron-sulfur</keyword>
<comment type="caution">
    <text evidence="3">The sequence shown here is derived from an EMBL/GenBank/DDBJ whole genome shotgun (WGS) entry which is preliminary data.</text>
</comment>
<dbReference type="PRINTS" id="PR00410">
    <property type="entry name" value="PHEHYDRXLASE"/>
</dbReference>
<protein>
    <submittedName>
        <fullName evidence="3">Ni/Fe hydrogenase subunit gamma</fullName>
    </submittedName>
</protein>
<dbReference type="Gene3D" id="2.40.30.10">
    <property type="entry name" value="Translation factors"/>
    <property type="match status" value="1"/>
</dbReference>
<feature type="binding site" evidence="1">
    <location>
        <position position="250"/>
    </location>
    <ligand>
        <name>[2Fe-2S] cluster</name>
        <dbReference type="ChEBI" id="CHEBI:190135"/>
    </ligand>
</feature>
<dbReference type="InterPro" id="IPR001433">
    <property type="entry name" value="OxRdtase_FAD/NAD-bd"/>
</dbReference>
<dbReference type="GO" id="GO:0016491">
    <property type="term" value="F:oxidoreductase activity"/>
    <property type="evidence" value="ECO:0007669"/>
    <property type="project" value="InterPro"/>
</dbReference>
<evidence type="ECO:0000313" key="4">
    <source>
        <dbReference type="Proteomes" id="UP001144323"/>
    </source>
</evidence>
<dbReference type="InterPro" id="IPR012165">
    <property type="entry name" value="Cyt_c3_hydrogenase_gsu"/>
</dbReference>
<dbReference type="GO" id="GO:0051537">
    <property type="term" value="F:2 iron, 2 sulfur cluster binding"/>
    <property type="evidence" value="ECO:0007669"/>
    <property type="project" value="UniProtKB-KW"/>
</dbReference>
<dbReference type="AlphaFoldDB" id="A0A9W6GSC6"/>
<dbReference type="InterPro" id="IPR039261">
    <property type="entry name" value="FNR_nucleotide-bd"/>
</dbReference>
<dbReference type="PANTHER" id="PTHR43513">
    <property type="entry name" value="DIHYDROOROTATE DEHYDROGENASE B (NAD(+)), ELECTRON TRANSFER SUBUNIT"/>
    <property type="match status" value="1"/>
</dbReference>
<proteinExistence type="predicted"/>
<dbReference type="Gene3D" id="3.40.50.80">
    <property type="entry name" value="Nucleotide-binding domain of ferredoxin-NADP reductase (FNR) module"/>
    <property type="match status" value="1"/>
</dbReference>
<feature type="domain" description="FAD-binding FR-type" evidence="2">
    <location>
        <begin position="18"/>
        <end position="114"/>
    </location>
</feature>
<dbReference type="InterPro" id="IPR017927">
    <property type="entry name" value="FAD-bd_FR_type"/>
</dbReference>
<keyword evidence="4" id="KW-1185">Reference proteome</keyword>
<dbReference type="Pfam" id="PF00175">
    <property type="entry name" value="NAD_binding_1"/>
    <property type="match status" value="1"/>
</dbReference>
<dbReference type="SUPFAM" id="SSF63380">
    <property type="entry name" value="Riboflavin synthase domain-like"/>
    <property type="match status" value="1"/>
</dbReference>
<evidence type="ECO:0000256" key="1">
    <source>
        <dbReference type="PIRSR" id="PIRSR006816-2"/>
    </source>
</evidence>
<dbReference type="Pfam" id="PF10418">
    <property type="entry name" value="DHODB_Fe-S_bind"/>
    <property type="match status" value="1"/>
</dbReference>